<name>A0AAW1LGQ2_POPJA</name>
<dbReference type="EMBL" id="JASPKY010000119">
    <property type="protein sequence ID" value="KAK9732401.1"/>
    <property type="molecule type" value="Genomic_DNA"/>
</dbReference>
<comment type="caution">
    <text evidence="2">The sequence shown here is derived from an EMBL/GenBank/DDBJ whole genome shotgun (WGS) entry which is preliminary data.</text>
</comment>
<evidence type="ECO:0000256" key="1">
    <source>
        <dbReference type="SAM" id="SignalP"/>
    </source>
</evidence>
<reference evidence="2 3" key="1">
    <citation type="journal article" date="2024" name="BMC Genomics">
        <title>De novo assembly and annotation of Popillia japonica's genome with initial clues to its potential as an invasive pest.</title>
        <authorList>
            <person name="Cucini C."/>
            <person name="Boschi S."/>
            <person name="Funari R."/>
            <person name="Cardaioli E."/>
            <person name="Iannotti N."/>
            <person name="Marturano G."/>
            <person name="Paoli F."/>
            <person name="Bruttini M."/>
            <person name="Carapelli A."/>
            <person name="Frati F."/>
            <person name="Nardi F."/>
        </authorList>
    </citation>
    <scope>NUCLEOTIDE SEQUENCE [LARGE SCALE GENOMIC DNA]</scope>
    <source>
        <strain evidence="2">DMR45628</strain>
    </source>
</reference>
<dbReference type="Proteomes" id="UP001458880">
    <property type="component" value="Unassembled WGS sequence"/>
</dbReference>
<gene>
    <name evidence="2" type="ORF">QE152_g12819</name>
</gene>
<feature type="chain" id="PRO_5043362777" evidence="1">
    <location>
        <begin position="33"/>
        <end position="114"/>
    </location>
</feature>
<proteinExistence type="predicted"/>
<feature type="signal peptide" evidence="1">
    <location>
        <begin position="1"/>
        <end position="32"/>
    </location>
</feature>
<protein>
    <submittedName>
        <fullName evidence="2">Uncharacterized protein</fullName>
    </submittedName>
</protein>
<organism evidence="2 3">
    <name type="scientific">Popillia japonica</name>
    <name type="common">Japanese beetle</name>
    <dbReference type="NCBI Taxonomy" id="7064"/>
    <lineage>
        <taxon>Eukaryota</taxon>
        <taxon>Metazoa</taxon>
        <taxon>Ecdysozoa</taxon>
        <taxon>Arthropoda</taxon>
        <taxon>Hexapoda</taxon>
        <taxon>Insecta</taxon>
        <taxon>Pterygota</taxon>
        <taxon>Neoptera</taxon>
        <taxon>Endopterygota</taxon>
        <taxon>Coleoptera</taxon>
        <taxon>Polyphaga</taxon>
        <taxon>Scarabaeiformia</taxon>
        <taxon>Scarabaeidae</taxon>
        <taxon>Rutelinae</taxon>
        <taxon>Popillia</taxon>
    </lineage>
</organism>
<evidence type="ECO:0000313" key="3">
    <source>
        <dbReference type="Proteomes" id="UP001458880"/>
    </source>
</evidence>
<keyword evidence="1" id="KW-0732">Signal</keyword>
<dbReference type="AlphaFoldDB" id="A0AAW1LGQ2"/>
<evidence type="ECO:0000313" key="2">
    <source>
        <dbReference type="EMBL" id="KAK9732401.1"/>
    </source>
</evidence>
<sequence length="114" mass="13102">MHRIEYINSLNFVIMTRLLLLLMSSLFMLVQAQFGTFNDVAHEAVLTNSIAESRLPPHLLNGFYKNPKIRTALERSSWFGPGETRVTDREADKVTRHQIFTVLKYAGLLPQQQV</sequence>
<keyword evidence="3" id="KW-1185">Reference proteome</keyword>
<accession>A0AAW1LGQ2</accession>